<evidence type="ECO:0000313" key="1">
    <source>
        <dbReference type="EMBL" id="SFL16006.1"/>
    </source>
</evidence>
<sequence>MGVFLTIIPALIIALLLLFDPVLEMLAEDNFPLIAL</sequence>
<name>A0A1I4FGR5_9PROT</name>
<reference evidence="2" key="1">
    <citation type="submission" date="2016-10" db="EMBL/GenBank/DDBJ databases">
        <authorList>
            <person name="Varghese N."/>
            <person name="Submissions S."/>
        </authorList>
    </citation>
    <scope>NUCLEOTIDE SEQUENCE [LARGE SCALE GENOMIC DNA]</scope>
    <source>
        <strain evidence="2">Nm69</strain>
    </source>
</reference>
<gene>
    <name evidence="1" type="ORF">SAMN05216302_103625</name>
</gene>
<keyword evidence="2" id="KW-1185">Reference proteome</keyword>
<protein>
    <submittedName>
        <fullName evidence="1">Uncharacterized protein</fullName>
    </submittedName>
</protein>
<evidence type="ECO:0000313" key="2">
    <source>
        <dbReference type="Proteomes" id="UP000199533"/>
    </source>
</evidence>
<dbReference type="Proteomes" id="UP000199533">
    <property type="component" value="Unassembled WGS sequence"/>
</dbReference>
<organism evidence="1 2">
    <name type="scientific">Nitrosomonas aestuarii</name>
    <dbReference type="NCBI Taxonomy" id="52441"/>
    <lineage>
        <taxon>Bacteria</taxon>
        <taxon>Pseudomonadati</taxon>
        <taxon>Pseudomonadota</taxon>
        <taxon>Betaproteobacteria</taxon>
        <taxon>Nitrosomonadales</taxon>
        <taxon>Nitrosomonadaceae</taxon>
        <taxon>Nitrosomonas</taxon>
    </lineage>
</organism>
<accession>A0A1I4FGR5</accession>
<proteinExistence type="predicted"/>
<dbReference type="EMBL" id="FOSP01000036">
    <property type="protein sequence ID" value="SFL16006.1"/>
    <property type="molecule type" value="Genomic_DNA"/>
</dbReference>
<dbReference type="AlphaFoldDB" id="A0A1I4FGR5"/>